<feature type="compositionally biased region" description="Basic and acidic residues" evidence="1">
    <location>
        <begin position="12"/>
        <end position="21"/>
    </location>
</feature>
<sequence length="67" mass="7515">MPLESQEPLDDDALRRLDPPVRESLPVGSAKRSVPGRASKRPSNGRRKRTAGPMGGIHKRRNKRTSW</sequence>
<dbReference type="KEGG" id="pnd:Pla175_43840"/>
<proteinExistence type="predicted"/>
<name>A0A518DHL9_9BACT</name>
<evidence type="ECO:0000313" key="3">
    <source>
        <dbReference type="Proteomes" id="UP000317429"/>
    </source>
</evidence>
<feature type="compositionally biased region" description="Basic residues" evidence="1">
    <location>
        <begin position="38"/>
        <end position="50"/>
    </location>
</feature>
<gene>
    <name evidence="2" type="ORF">Pla175_43840</name>
</gene>
<feature type="region of interest" description="Disordered" evidence="1">
    <location>
        <begin position="1"/>
        <end position="67"/>
    </location>
</feature>
<evidence type="ECO:0000313" key="2">
    <source>
        <dbReference type="EMBL" id="QDU90969.1"/>
    </source>
</evidence>
<reference evidence="2 3" key="1">
    <citation type="submission" date="2019-02" db="EMBL/GenBank/DDBJ databases">
        <title>Deep-cultivation of Planctomycetes and their phenomic and genomic characterization uncovers novel biology.</title>
        <authorList>
            <person name="Wiegand S."/>
            <person name="Jogler M."/>
            <person name="Boedeker C."/>
            <person name="Pinto D."/>
            <person name="Vollmers J."/>
            <person name="Rivas-Marin E."/>
            <person name="Kohn T."/>
            <person name="Peeters S.H."/>
            <person name="Heuer A."/>
            <person name="Rast P."/>
            <person name="Oberbeckmann S."/>
            <person name="Bunk B."/>
            <person name="Jeske O."/>
            <person name="Meyerdierks A."/>
            <person name="Storesund J.E."/>
            <person name="Kallscheuer N."/>
            <person name="Luecker S."/>
            <person name="Lage O.M."/>
            <person name="Pohl T."/>
            <person name="Merkel B.J."/>
            <person name="Hornburger P."/>
            <person name="Mueller R.-W."/>
            <person name="Bruemmer F."/>
            <person name="Labrenz M."/>
            <person name="Spormann A.M."/>
            <person name="Op den Camp H."/>
            <person name="Overmann J."/>
            <person name="Amann R."/>
            <person name="Jetten M.S.M."/>
            <person name="Mascher T."/>
            <person name="Medema M.H."/>
            <person name="Devos D.P."/>
            <person name="Kaster A.-K."/>
            <person name="Ovreas L."/>
            <person name="Rohde M."/>
            <person name="Galperin M.Y."/>
            <person name="Jogler C."/>
        </authorList>
    </citation>
    <scope>NUCLEOTIDE SEQUENCE [LARGE SCALE GENOMIC DNA]</scope>
    <source>
        <strain evidence="2 3">Pla175</strain>
    </source>
</reference>
<feature type="compositionally biased region" description="Basic residues" evidence="1">
    <location>
        <begin position="57"/>
        <end position="67"/>
    </location>
</feature>
<keyword evidence="3" id="KW-1185">Reference proteome</keyword>
<dbReference type="Proteomes" id="UP000317429">
    <property type="component" value="Chromosome"/>
</dbReference>
<protein>
    <submittedName>
        <fullName evidence="2">Uncharacterized protein</fullName>
    </submittedName>
</protein>
<organism evidence="2 3">
    <name type="scientific">Pirellulimonas nuda</name>
    <dbReference type="NCBI Taxonomy" id="2528009"/>
    <lineage>
        <taxon>Bacteria</taxon>
        <taxon>Pseudomonadati</taxon>
        <taxon>Planctomycetota</taxon>
        <taxon>Planctomycetia</taxon>
        <taxon>Pirellulales</taxon>
        <taxon>Lacipirellulaceae</taxon>
        <taxon>Pirellulimonas</taxon>
    </lineage>
</organism>
<accession>A0A518DHL9</accession>
<dbReference type="EMBL" id="CP036291">
    <property type="protein sequence ID" value="QDU90969.1"/>
    <property type="molecule type" value="Genomic_DNA"/>
</dbReference>
<dbReference type="AlphaFoldDB" id="A0A518DHL9"/>
<evidence type="ECO:0000256" key="1">
    <source>
        <dbReference type="SAM" id="MobiDB-lite"/>
    </source>
</evidence>